<sequence length="365" mass="40970">MGGEKLSPRIVVEAIKIKDERNVRLYVGDAENLVGKRPHTRVSLPELCLNIDVNTHRLVTVNLSPSSLERLHFKEGETLKTLFPYPPSLTVITMNLHSHLRSSPSSILHFQTITLLSCKTIVTMPSSRRRFTFLRRRHYGPNLKVVVRNSMQEKEIKFLEAEEAELLMATCITRTLPPALTLDLGLEIIKDAVEELKSKPCCSKAGMYRFQIAVSPGSRALSLFCSQDPSLGVFPQFFVSTGVEKPTTKFLSFSRTRGIFGIGAAVYIKSPFCSASTEQIPFRRYQSIDSARLMAYGLFGHTSDKFENRSFYMFIPLIELVESDGLSILTATLAWDDSSLCLYEDAFDAIIYLTTALQGPLQRNA</sequence>
<gene>
    <name evidence="1" type="ORF">L6452_20869</name>
</gene>
<evidence type="ECO:0000313" key="2">
    <source>
        <dbReference type="Proteomes" id="UP001055879"/>
    </source>
</evidence>
<protein>
    <submittedName>
        <fullName evidence="1">Uncharacterized protein</fullName>
    </submittedName>
</protein>
<comment type="caution">
    <text evidence="1">The sequence shown here is derived from an EMBL/GenBank/DDBJ whole genome shotgun (WGS) entry which is preliminary data.</text>
</comment>
<keyword evidence="2" id="KW-1185">Reference proteome</keyword>
<proteinExistence type="predicted"/>
<reference evidence="2" key="1">
    <citation type="journal article" date="2022" name="Mol. Ecol. Resour.">
        <title>The genomes of chicory, endive, great burdock and yacon provide insights into Asteraceae palaeo-polyploidization history and plant inulin production.</title>
        <authorList>
            <person name="Fan W."/>
            <person name="Wang S."/>
            <person name="Wang H."/>
            <person name="Wang A."/>
            <person name="Jiang F."/>
            <person name="Liu H."/>
            <person name="Zhao H."/>
            <person name="Xu D."/>
            <person name="Zhang Y."/>
        </authorList>
    </citation>
    <scope>NUCLEOTIDE SEQUENCE [LARGE SCALE GENOMIC DNA]</scope>
    <source>
        <strain evidence="2">cv. Niubang</strain>
    </source>
</reference>
<accession>A0ACB9BDE3</accession>
<dbReference type="Proteomes" id="UP001055879">
    <property type="component" value="Linkage Group LG06"/>
</dbReference>
<name>A0ACB9BDE3_ARCLA</name>
<dbReference type="EMBL" id="CM042052">
    <property type="protein sequence ID" value="KAI3719963.1"/>
    <property type="molecule type" value="Genomic_DNA"/>
</dbReference>
<evidence type="ECO:0000313" key="1">
    <source>
        <dbReference type="EMBL" id="KAI3719963.1"/>
    </source>
</evidence>
<organism evidence="1 2">
    <name type="scientific">Arctium lappa</name>
    <name type="common">Greater burdock</name>
    <name type="synonym">Lappa major</name>
    <dbReference type="NCBI Taxonomy" id="4217"/>
    <lineage>
        <taxon>Eukaryota</taxon>
        <taxon>Viridiplantae</taxon>
        <taxon>Streptophyta</taxon>
        <taxon>Embryophyta</taxon>
        <taxon>Tracheophyta</taxon>
        <taxon>Spermatophyta</taxon>
        <taxon>Magnoliopsida</taxon>
        <taxon>eudicotyledons</taxon>
        <taxon>Gunneridae</taxon>
        <taxon>Pentapetalae</taxon>
        <taxon>asterids</taxon>
        <taxon>campanulids</taxon>
        <taxon>Asterales</taxon>
        <taxon>Asteraceae</taxon>
        <taxon>Carduoideae</taxon>
        <taxon>Cardueae</taxon>
        <taxon>Arctiinae</taxon>
        <taxon>Arctium</taxon>
    </lineage>
</organism>
<reference evidence="1 2" key="2">
    <citation type="journal article" date="2022" name="Mol. Ecol. Resour.">
        <title>The genomes of chicory, endive, great burdock and yacon provide insights into Asteraceae paleo-polyploidization history and plant inulin production.</title>
        <authorList>
            <person name="Fan W."/>
            <person name="Wang S."/>
            <person name="Wang H."/>
            <person name="Wang A."/>
            <person name="Jiang F."/>
            <person name="Liu H."/>
            <person name="Zhao H."/>
            <person name="Xu D."/>
            <person name="Zhang Y."/>
        </authorList>
    </citation>
    <scope>NUCLEOTIDE SEQUENCE [LARGE SCALE GENOMIC DNA]</scope>
    <source>
        <strain evidence="2">cv. Niubang</strain>
    </source>
</reference>